<keyword evidence="1" id="KW-0812">Transmembrane</keyword>
<feature type="transmembrane region" description="Helical" evidence="1">
    <location>
        <begin position="102"/>
        <end position="120"/>
    </location>
</feature>
<evidence type="ECO:0000313" key="3">
    <source>
        <dbReference type="Proteomes" id="UP000805614"/>
    </source>
</evidence>
<protein>
    <submittedName>
        <fullName evidence="2">Uncharacterized protein</fullName>
    </submittedName>
</protein>
<keyword evidence="3" id="KW-1185">Reference proteome</keyword>
<gene>
    <name evidence="2" type="ORF">HKK74_31955</name>
</gene>
<evidence type="ECO:0000313" key="2">
    <source>
        <dbReference type="EMBL" id="MBC6470070.1"/>
    </source>
</evidence>
<keyword evidence="1" id="KW-0472">Membrane</keyword>
<proteinExistence type="predicted"/>
<keyword evidence="1" id="KW-1133">Transmembrane helix</keyword>
<feature type="transmembrane region" description="Helical" evidence="1">
    <location>
        <begin position="57"/>
        <end position="90"/>
    </location>
</feature>
<evidence type="ECO:0000256" key="1">
    <source>
        <dbReference type="SAM" id="Phobius"/>
    </source>
</evidence>
<sequence length="125" mass="12947">MRSFLAAFLAAFLGPAPLAALWCGALGGWAVVAAGLWRGLTGQARRASMFAHSLTLGGFVLCSMLIGYGLLQITIAATAGWWALVAVTGARPQRLIDPEGAGLVRLAAWASLSVVLAIAIRESLL</sequence>
<reference evidence="2 3" key="1">
    <citation type="submission" date="2020-06" db="EMBL/GenBank/DDBJ databases">
        <title>Actinomadura xiongansis sp. nov., isolated from soil of Baiyangdian.</title>
        <authorList>
            <person name="Zhang X."/>
        </authorList>
    </citation>
    <scope>NUCLEOTIDE SEQUENCE [LARGE SCALE GENOMIC DNA]</scope>
    <source>
        <strain evidence="2 3">HBUM206468</strain>
    </source>
</reference>
<accession>A0ABR7LZ79</accession>
<dbReference type="EMBL" id="JABVEC010000035">
    <property type="protein sequence ID" value="MBC6470070.1"/>
    <property type="molecule type" value="Genomic_DNA"/>
</dbReference>
<dbReference type="RefSeq" id="WP_187247107.1">
    <property type="nucleotide sequence ID" value="NZ_BAAAOK010000036.1"/>
</dbReference>
<name>A0ABR7LZ79_9ACTN</name>
<comment type="caution">
    <text evidence="2">The sequence shown here is derived from an EMBL/GenBank/DDBJ whole genome shotgun (WGS) entry which is preliminary data.</text>
</comment>
<organism evidence="2 3">
    <name type="scientific">Actinomadura alba</name>
    <dbReference type="NCBI Taxonomy" id="406431"/>
    <lineage>
        <taxon>Bacteria</taxon>
        <taxon>Bacillati</taxon>
        <taxon>Actinomycetota</taxon>
        <taxon>Actinomycetes</taxon>
        <taxon>Streptosporangiales</taxon>
        <taxon>Thermomonosporaceae</taxon>
        <taxon>Actinomadura</taxon>
    </lineage>
</organism>
<dbReference type="Proteomes" id="UP000805614">
    <property type="component" value="Unassembled WGS sequence"/>
</dbReference>